<protein>
    <submittedName>
        <fullName evidence="5">Muconate cycloisomerase</fullName>
    </submittedName>
</protein>
<dbReference type="GO" id="GO:0006518">
    <property type="term" value="P:peptide metabolic process"/>
    <property type="evidence" value="ECO:0007669"/>
    <property type="project" value="UniProtKB-ARBA"/>
</dbReference>
<dbReference type="GO" id="GO:0016854">
    <property type="term" value="F:racemase and epimerase activity"/>
    <property type="evidence" value="ECO:0007669"/>
    <property type="project" value="UniProtKB-ARBA"/>
</dbReference>
<evidence type="ECO:0000259" key="4">
    <source>
        <dbReference type="SMART" id="SM00922"/>
    </source>
</evidence>
<proteinExistence type="inferred from homology"/>
<dbReference type="Pfam" id="PF13378">
    <property type="entry name" value="MR_MLE_C"/>
    <property type="match status" value="1"/>
</dbReference>
<dbReference type="InterPro" id="IPR029065">
    <property type="entry name" value="Enolase_C-like"/>
</dbReference>
<evidence type="ECO:0000256" key="2">
    <source>
        <dbReference type="ARBA" id="ARBA00022723"/>
    </source>
</evidence>
<dbReference type="Proteomes" id="UP000292445">
    <property type="component" value="Unassembled WGS sequence"/>
</dbReference>
<name>A0A4Q7N965_9BURK</name>
<dbReference type="InterPro" id="IPR036849">
    <property type="entry name" value="Enolase-like_C_sf"/>
</dbReference>
<dbReference type="PROSITE" id="PS00908">
    <property type="entry name" value="MR_MLE_1"/>
    <property type="match status" value="1"/>
</dbReference>
<evidence type="ECO:0000313" key="6">
    <source>
        <dbReference type="Proteomes" id="UP000292445"/>
    </source>
</evidence>
<dbReference type="InterPro" id="IPR029017">
    <property type="entry name" value="Enolase-like_N"/>
</dbReference>
<comment type="similarity">
    <text evidence="1">Belongs to the mandelate racemase/muconate lactonizing enzyme family.</text>
</comment>
<organism evidence="5 6">
    <name type="scientific">Pigmentiphaga kullae</name>
    <dbReference type="NCBI Taxonomy" id="151784"/>
    <lineage>
        <taxon>Bacteria</taxon>
        <taxon>Pseudomonadati</taxon>
        <taxon>Pseudomonadota</taxon>
        <taxon>Betaproteobacteria</taxon>
        <taxon>Burkholderiales</taxon>
        <taxon>Alcaligenaceae</taxon>
        <taxon>Pigmentiphaga</taxon>
    </lineage>
</organism>
<accession>A0A4Q7N965</accession>
<dbReference type="GO" id="GO:0009063">
    <property type="term" value="P:amino acid catabolic process"/>
    <property type="evidence" value="ECO:0007669"/>
    <property type="project" value="InterPro"/>
</dbReference>
<dbReference type="InterPro" id="IPR013342">
    <property type="entry name" value="Mandelate_racemase_C"/>
</dbReference>
<feature type="domain" description="Mandelate racemase/muconate lactonizing enzyme C-terminal" evidence="4">
    <location>
        <begin position="141"/>
        <end position="237"/>
    </location>
</feature>
<keyword evidence="3 5" id="KW-0413">Isomerase</keyword>
<reference evidence="5 6" key="1">
    <citation type="submission" date="2019-02" db="EMBL/GenBank/DDBJ databases">
        <title>Genomic Encyclopedia of Type Strains, Phase IV (KMG-IV): sequencing the most valuable type-strain genomes for metagenomic binning, comparative biology and taxonomic classification.</title>
        <authorList>
            <person name="Goeker M."/>
        </authorList>
    </citation>
    <scope>NUCLEOTIDE SEQUENCE [LARGE SCALE GENOMIC DNA]</scope>
    <source>
        <strain evidence="5 6">K24</strain>
    </source>
</reference>
<dbReference type="InterPro" id="IPR013341">
    <property type="entry name" value="Mandelate_racemase_N_dom"/>
</dbReference>
<dbReference type="Gene3D" id="3.30.390.10">
    <property type="entry name" value="Enolase-like, N-terminal domain"/>
    <property type="match status" value="1"/>
</dbReference>
<dbReference type="Pfam" id="PF02746">
    <property type="entry name" value="MR_MLE_N"/>
    <property type="match status" value="1"/>
</dbReference>
<dbReference type="EMBL" id="SGXC01000003">
    <property type="protein sequence ID" value="RZS78411.1"/>
    <property type="molecule type" value="Genomic_DNA"/>
</dbReference>
<evidence type="ECO:0000256" key="1">
    <source>
        <dbReference type="ARBA" id="ARBA00008031"/>
    </source>
</evidence>
<dbReference type="SUPFAM" id="SSF51604">
    <property type="entry name" value="Enolase C-terminal domain-like"/>
    <property type="match status" value="1"/>
</dbReference>
<dbReference type="PANTHER" id="PTHR48073:SF2">
    <property type="entry name" value="O-SUCCINYLBENZOATE SYNTHASE"/>
    <property type="match status" value="1"/>
</dbReference>
<gene>
    <name evidence="5" type="ORF">EV675_5059</name>
</gene>
<evidence type="ECO:0000256" key="3">
    <source>
        <dbReference type="ARBA" id="ARBA00023235"/>
    </source>
</evidence>
<keyword evidence="2" id="KW-0479">Metal-binding</keyword>
<dbReference type="SUPFAM" id="SSF54826">
    <property type="entry name" value="Enolase N-terminal domain-like"/>
    <property type="match status" value="1"/>
</dbReference>
<comment type="caution">
    <text evidence="5">The sequence shown here is derived from an EMBL/GenBank/DDBJ whole genome shotgun (WGS) entry which is preliminary data.</text>
</comment>
<dbReference type="GO" id="GO:0046872">
    <property type="term" value="F:metal ion binding"/>
    <property type="evidence" value="ECO:0007669"/>
    <property type="project" value="UniProtKB-KW"/>
</dbReference>
<keyword evidence="6" id="KW-1185">Reference proteome</keyword>
<dbReference type="InterPro" id="IPR018110">
    <property type="entry name" value="Mandel_Rmase/mucon_lact_enz_CS"/>
</dbReference>
<dbReference type="SFLD" id="SFLDS00001">
    <property type="entry name" value="Enolase"/>
    <property type="match status" value="1"/>
</dbReference>
<dbReference type="SFLD" id="SFLDG00180">
    <property type="entry name" value="muconate_cycloisomerase"/>
    <property type="match status" value="1"/>
</dbReference>
<dbReference type="Gene3D" id="3.20.20.120">
    <property type="entry name" value="Enolase-like C-terminal domain"/>
    <property type="match status" value="1"/>
</dbReference>
<dbReference type="AlphaFoldDB" id="A0A4Q7N965"/>
<dbReference type="SMART" id="SM00922">
    <property type="entry name" value="MR_MLE"/>
    <property type="match status" value="1"/>
</dbReference>
<dbReference type="OrthoDB" id="5596677at2"/>
<evidence type="ECO:0000313" key="5">
    <source>
        <dbReference type="EMBL" id="RZS78411.1"/>
    </source>
</evidence>
<dbReference type="PANTHER" id="PTHR48073">
    <property type="entry name" value="O-SUCCINYLBENZOATE SYNTHASE-RELATED"/>
    <property type="match status" value="1"/>
</dbReference>
<sequence length="357" mass="37648">MHVVHVSVIPCPQRMRDASWKFARASVPSIEGYLLALTDDAGTTGLGYAHAIPAITTHGEGVRTALELLAPVVTGRRLDEIAAIMSDVDRKLAFQYSAKAAIDMALHDLLARRLGVPISALLGGQVRAELPLSRILSIKPPSEMAANAAALAAGGYRQLKLKLSGETELDIARVAAVRGAVGPEVVLTLDPNQSYHAKQMMAAFARMERYDIALIEQPVPAHDWAGLSLLARSLPTAIEADESAVTVQDIHRLVADRVVDAVNLKVTKLGGFRHFMEAVHICEAGGVICRVGAAFGPALMQAMNAQAASTIAALPYACELSEHEQLLDDPCTGLSVANGILTLPGTPGCGVGLAARP</sequence>
<dbReference type="RefSeq" id="WP_130361157.1">
    <property type="nucleotide sequence ID" value="NZ_SGXC01000003.1"/>
</dbReference>